<dbReference type="EMBL" id="KV417511">
    <property type="protein sequence ID" value="KZP26923.1"/>
    <property type="molecule type" value="Genomic_DNA"/>
</dbReference>
<evidence type="ECO:0000313" key="2">
    <source>
        <dbReference type="Proteomes" id="UP000076532"/>
    </source>
</evidence>
<organism evidence="1 2">
    <name type="scientific">Athelia psychrophila</name>
    <dbReference type="NCBI Taxonomy" id="1759441"/>
    <lineage>
        <taxon>Eukaryota</taxon>
        <taxon>Fungi</taxon>
        <taxon>Dikarya</taxon>
        <taxon>Basidiomycota</taxon>
        <taxon>Agaricomycotina</taxon>
        <taxon>Agaricomycetes</taxon>
        <taxon>Agaricomycetidae</taxon>
        <taxon>Atheliales</taxon>
        <taxon>Atheliaceae</taxon>
        <taxon>Athelia</taxon>
    </lineage>
</organism>
<proteinExistence type="predicted"/>
<dbReference type="Proteomes" id="UP000076532">
    <property type="component" value="Unassembled WGS sequence"/>
</dbReference>
<reference evidence="1 2" key="1">
    <citation type="journal article" date="2016" name="Mol. Biol. Evol.">
        <title>Comparative Genomics of Early-Diverging Mushroom-Forming Fungi Provides Insights into the Origins of Lignocellulose Decay Capabilities.</title>
        <authorList>
            <person name="Nagy L.G."/>
            <person name="Riley R."/>
            <person name="Tritt A."/>
            <person name="Adam C."/>
            <person name="Daum C."/>
            <person name="Floudas D."/>
            <person name="Sun H."/>
            <person name="Yadav J.S."/>
            <person name="Pangilinan J."/>
            <person name="Larsson K.H."/>
            <person name="Matsuura K."/>
            <person name="Barry K."/>
            <person name="Labutti K."/>
            <person name="Kuo R."/>
            <person name="Ohm R.A."/>
            <person name="Bhattacharya S.S."/>
            <person name="Shirouzu T."/>
            <person name="Yoshinaga Y."/>
            <person name="Martin F.M."/>
            <person name="Grigoriev I.V."/>
            <person name="Hibbett D.S."/>
        </authorList>
    </citation>
    <scope>NUCLEOTIDE SEQUENCE [LARGE SCALE GENOMIC DNA]</scope>
    <source>
        <strain evidence="1 2">CBS 109695</strain>
    </source>
</reference>
<accession>A0A166QA51</accession>
<name>A0A166QA51_9AGAM</name>
<evidence type="ECO:0000313" key="1">
    <source>
        <dbReference type="EMBL" id="KZP26923.1"/>
    </source>
</evidence>
<dbReference type="AlphaFoldDB" id="A0A166QA51"/>
<sequence length="59" mass="6636">MIHDGDVRCSTTNLTKITCQRPRSPVDMIRSNGRPCMGFPDSRARMQVYTDGFNFSIPG</sequence>
<gene>
    <name evidence="1" type="ORF">FIBSPDRAFT_326787</name>
</gene>
<protein>
    <submittedName>
        <fullName evidence="1">Uncharacterized protein</fullName>
    </submittedName>
</protein>
<keyword evidence="2" id="KW-1185">Reference proteome</keyword>